<dbReference type="PANTHER" id="PTHR37957">
    <property type="entry name" value="BLR7070 PROTEIN"/>
    <property type="match status" value="1"/>
</dbReference>
<dbReference type="AlphaFoldDB" id="A0A9X3NFG3"/>
<organism evidence="3 4">
    <name type="scientific">Solirubrobacter phytolaccae</name>
    <dbReference type="NCBI Taxonomy" id="1404360"/>
    <lineage>
        <taxon>Bacteria</taxon>
        <taxon>Bacillati</taxon>
        <taxon>Actinomycetota</taxon>
        <taxon>Thermoleophilia</taxon>
        <taxon>Solirubrobacterales</taxon>
        <taxon>Solirubrobacteraceae</taxon>
        <taxon>Solirubrobacter</taxon>
    </lineage>
</organism>
<dbReference type="Proteomes" id="UP001147653">
    <property type="component" value="Unassembled WGS sequence"/>
</dbReference>
<dbReference type="InterPro" id="IPR027372">
    <property type="entry name" value="Phytase-like_dom"/>
</dbReference>
<evidence type="ECO:0000313" key="4">
    <source>
        <dbReference type="Proteomes" id="UP001147653"/>
    </source>
</evidence>
<sequence length="609" mass="63607">MSKSLRRRAVAPVVLAAAAVLAPVASAAVTPAFTLQSKSVWGAAQPLIGSSIYTPPVNEGGWSGFAPIDDQTFWVVSDRGPNGLPAVGGPGTRRTFLTPAFTPTIYKVAIGSGGALNVVQRIPIHLKAGDVNPARAWMQANPNPALGIQSGELNTITGLSQIATAGQGAASGLPTAASARDEVPYAADGTTTLPSDPYGLDSESIAVDPRDGSFWIGDEYRPSLVHVAADGTLLNRIVPAGVTVPADPADPAKFAAEDEAVVKTHRILPRAFSYRRQNRGMEGGTLTKDGKTLFGMLQSSIVPPAGQGDGRTLRLVRFDVSDAMNPVLTGEWIYRLSVPQPGSGINQADLSNSDIYALDDTHLIVDEHDNVTSVPGAGEKRVYALDLANATNLLDDATQNGNAPTLESTNAAGVTPVAKTFWLSLDDWGYDHDKPEGLGLFPNGDLGMVDDNDFGFEQGNDPAATSTPPFKVGPSGKTTELWRYDVSNLVEQTVGGTVPATLALTLGAQATLGTFVPGVTRDYTATTKATVISTAGDATLSVSDPGHLTNGAFTLPSPLGVAFSKSQWTAPTTNEEVTVTFSQHVDAIDALRTGSYSKTLTFTLSTTNP</sequence>
<dbReference type="PANTHER" id="PTHR37957:SF1">
    <property type="entry name" value="PHYTASE-LIKE DOMAIN-CONTAINING PROTEIN"/>
    <property type="match status" value="1"/>
</dbReference>
<comment type="caution">
    <text evidence="3">The sequence shown here is derived from an EMBL/GenBank/DDBJ whole genome shotgun (WGS) entry which is preliminary data.</text>
</comment>
<gene>
    <name evidence="3" type="ORF">OJ997_35210</name>
</gene>
<feature type="signal peptide" evidence="1">
    <location>
        <begin position="1"/>
        <end position="27"/>
    </location>
</feature>
<proteinExistence type="predicted"/>
<keyword evidence="1" id="KW-0732">Signal</keyword>
<keyword evidence="4" id="KW-1185">Reference proteome</keyword>
<evidence type="ECO:0000259" key="2">
    <source>
        <dbReference type="Pfam" id="PF13449"/>
    </source>
</evidence>
<feature type="domain" description="Phytase-like" evidence="2">
    <location>
        <begin position="60"/>
        <end position="454"/>
    </location>
</feature>
<reference evidence="3" key="1">
    <citation type="submission" date="2022-10" db="EMBL/GenBank/DDBJ databases">
        <title>The WGS of Solirubrobacter phytolaccae KCTC 29190.</title>
        <authorList>
            <person name="Jiang Z."/>
        </authorList>
    </citation>
    <scope>NUCLEOTIDE SEQUENCE</scope>
    <source>
        <strain evidence="3">KCTC 29190</strain>
    </source>
</reference>
<protein>
    <submittedName>
        <fullName evidence="3">Esterase-like activity of phytase family protein</fullName>
    </submittedName>
</protein>
<dbReference type="RefSeq" id="WP_270030117.1">
    <property type="nucleotide sequence ID" value="NZ_JAPDDP010000126.1"/>
</dbReference>
<evidence type="ECO:0000313" key="3">
    <source>
        <dbReference type="EMBL" id="MDA0185608.1"/>
    </source>
</evidence>
<dbReference type="EMBL" id="JAPDDP010000126">
    <property type="protein sequence ID" value="MDA0185608.1"/>
    <property type="molecule type" value="Genomic_DNA"/>
</dbReference>
<evidence type="ECO:0000256" key="1">
    <source>
        <dbReference type="SAM" id="SignalP"/>
    </source>
</evidence>
<name>A0A9X3NFG3_9ACTN</name>
<accession>A0A9X3NFG3</accession>
<feature type="chain" id="PRO_5040758589" evidence="1">
    <location>
        <begin position="28"/>
        <end position="609"/>
    </location>
</feature>
<dbReference type="Pfam" id="PF13449">
    <property type="entry name" value="Phytase-like"/>
    <property type="match status" value="1"/>
</dbReference>